<organism evidence="2 4">
    <name type="scientific">Trichinella pseudospiralis</name>
    <name type="common">Parasitic roundworm</name>
    <dbReference type="NCBI Taxonomy" id="6337"/>
    <lineage>
        <taxon>Eukaryota</taxon>
        <taxon>Metazoa</taxon>
        <taxon>Ecdysozoa</taxon>
        <taxon>Nematoda</taxon>
        <taxon>Enoplea</taxon>
        <taxon>Dorylaimia</taxon>
        <taxon>Trichinellida</taxon>
        <taxon>Trichinellidae</taxon>
        <taxon>Trichinella</taxon>
    </lineage>
</organism>
<sequence length="215" mass="25658">MLILFTVDLKLQTVSFGKLFSTNQQKHQLFESDNSFRLKNSDFLKWENVTKERENLTIKAMETSTPQKVPERKAVDFSEQEVPRSCRELMTLNHRKLYKKNKKCMLNCNVFEDKNYMRSSVLLLVPKQRFIQNKNEDDVEFLRRVNQVTHTLLEEEMFKIKFGIDDAKHTCKRSIQQNSGHAKRKINQHGAESSLLNRRRRRRSRRKDTTFQCDD</sequence>
<evidence type="ECO:0000313" key="4">
    <source>
        <dbReference type="Proteomes" id="UP000054805"/>
    </source>
</evidence>
<accession>A0A0V1IGF3</accession>
<protein>
    <submittedName>
        <fullName evidence="2">Uncharacterized protein</fullName>
    </submittedName>
</protein>
<feature type="compositionally biased region" description="Basic residues" evidence="1">
    <location>
        <begin position="197"/>
        <end position="206"/>
    </location>
</feature>
<evidence type="ECO:0000256" key="1">
    <source>
        <dbReference type="SAM" id="MobiDB-lite"/>
    </source>
</evidence>
<evidence type="ECO:0000313" key="2">
    <source>
        <dbReference type="EMBL" id="KRZ21802.1"/>
    </source>
</evidence>
<dbReference type="Proteomes" id="UP000054826">
    <property type="component" value="Unassembled WGS sequence"/>
</dbReference>
<name>A0A0V1IGF3_TRIPS</name>
<dbReference type="AlphaFoldDB" id="A0A0V1IGF3"/>
<feature type="region of interest" description="Disordered" evidence="1">
    <location>
        <begin position="175"/>
        <end position="215"/>
    </location>
</feature>
<evidence type="ECO:0000313" key="5">
    <source>
        <dbReference type="Proteomes" id="UP000054826"/>
    </source>
</evidence>
<comment type="caution">
    <text evidence="2">The sequence shown here is derived from an EMBL/GenBank/DDBJ whole genome shotgun (WGS) entry which is preliminary data.</text>
</comment>
<reference evidence="4 5" key="1">
    <citation type="submission" date="2015-01" db="EMBL/GenBank/DDBJ databases">
        <title>Evolution of Trichinella species and genotypes.</title>
        <authorList>
            <person name="Korhonen P.K."/>
            <person name="Edoardo P."/>
            <person name="Giuseppe L.R."/>
            <person name="Gasser R.B."/>
        </authorList>
    </citation>
    <scope>NUCLEOTIDE SEQUENCE [LARGE SCALE GENOMIC DNA]</scope>
    <source>
        <strain evidence="3">ISS176</strain>
        <strain evidence="2">ISS588</strain>
    </source>
</reference>
<proteinExistence type="predicted"/>
<evidence type="ECO:0000313" key="3">
    <source>
        <dbReference type="EMBL" id="KRZ37205.1"/>
    </source>
</evidence>
<dbReference type="EMBL" id="JYDS01000192">
    <property type="protein sequence ID" value="KRZ21802.1"/>
    <property type="molecule type" value="Genomic_DNA"/>
</dbReference>
<dbReference type="Proteomes" id="UP000054805">
    <property type="component" value="Unassembled WGS sequence"/>
</dbReference>
<dbReference type="EMBL" id="JYDV01000061">
    <property type="protein sequence ID" value="KRZ37205.1"/>
    <property type="molecule type" value="Genomic_DNA"/>
</dbReference>
<gene>
    <name evidence="2" type="ORF">T4B_9357</name>
    <name evidence="3" type="ORF">T4C_13407</name>
</gene>
<keyword evidence="4" id="KW-1185">Reference proteome</keyword>